<accession>A0ABU9C0V5</accession>
<sequence>MSTAPLRPLWARHLALALGGLCAATATLAAAPAYRIELIEKSGGIKSESVSSLSDNGTILGCGHDAKAGMTVTYVKKPGEKAQALDGAKSYCNGGDVNDAGAAVGGYINGNSVQAALWTSDGVRHDLRDLAGCDAGQSGSYSAAGGINAAGDAAFLVSCKIHGQKIEHAALWRQGQTTFLPGDRPRAVDVNNLGQVVGYVDHGNNTTRAIVWQPDGGFQLLGTLGGTSSYARAINDAGHVVGDSSISTGAMRGYHFDGVDMTELPACGKYSPYPADINNDGLIAANYGGGENNRHAALILDGECYPLQDVLDASGADWDNLSVASINSRGEMVGFGHYRGAKRTWIAKPVGR</sequence>
<gene>
    <name evidence="2" type="ORF">AACH06_26830</name>
</gene>
<evidence type="ECO:0000313" key="3">
    <source>
        <dbReference type="Proteomes" id="UP001371218"/>
    </source>
</evidence>
<comment type="caution">
    <text evidence="2">The sequence shown here is derived from an EMBL/GenBank/DDBJ whole genome shotgun (WGS) entry which is preliminary data.</text>
</comment>
<evidence type="ECO:0000256" key="1">
    <source>
        <dbReference type="SAM" id="SignalP"/>
    </source>
</evidence>
<dbReference type="EMBL" id="JBBUTG010000029">
    <property type="protein sequence ID" value="MEK8034460.1"/>
    <property type="molecule type" value="Genomic_DNA"/>
</dbReference>
<evidence type="ECO:0008006" key="4">
    <source>
        <dbReference type="Google" id="ProtNLM"/>
    </source>
</evidence>
<keyword evidence="1" id="KW-0732">Signal</keyword>
<dbReference type="NCBIfam" id="TIGR02913">
    <property type="entry name" value="HAF_rpt"/>
    <property type="match status" value="1"/>
</dbReference>
<reference evidence="2 3" key="1">
    <citation type="submission" date="2024-04" db="EMBL/GenBank/DDBJ databases">
        <title>Novel species of the genus Ideonella isolated from streams.</title>
        <authorList>
            <person name="Lu H."/>
        </authorList>
    </citation>
    <scope>NUCLEOTIDE SEQUENCE [LARGE SCALE GENOMIC DNA]</scope>
    <source>
        <strain evidence="2 3">DXS29W</strain>
    </source>
</reference>
<dbReference type="Proteomes" id="UP001371218">
    <property type="component" value="Unassembled WGS sequence"/>
</dbReference>
<dbReference type="RefSeq" id="WP_341428889.1">
    <property type="nucleotide sequence ID" value="NZ_JBBUTG010000029.1"/>
</dbReference>
<dbReference type="InterPro" id="IPR014262">
    <property type="entry name" value="HAF_rpt"/>
</dbReference>
<protein>
    <recommendedName>
        <fullName evidence="4">HAF repeat-containing protein</fullName>
    </recommendedName>
</protein>
<feature type="chain" id="PRO_5046946062" description="HAF repeat-containing protein" evidence="1">
    <location>
        <begin position="30"/>
        <end position="352"/>
    </location>
</feature>
<organism evidence="2 3">
    <name type="scientific">Ideonella lacteola</name>
    <dbReference type="NCBI Taxonomy" id="2984193"/>
    <lineage>
        <taxon>Bacteria</taxon>
        <taxon>Pseudomonadati</taxon>
        <taxon>Pseudomonadota</taxon>
        <taxon>Betaproteobacteria</taxon>
        <taxon>Burkholderiales</taxon>
        <taxon>Sphaerotilaceae</taxon>
        <taxon>Ideonella</taxon>
    </lineage>
</organism>
<keyword evidence="3" id="KW-1185">Reference proteome</keyword>
<proteinExistence type="predicted"/>
<feature type="signal peptide" evidence="1">
    <location>
        <begin position="1"/>
        <end position="29"/>
    </location>
</feature>
<evidence type="ECO:0000313" key="2">
    <source>
        <dbReference type="EMBL" id="MEK8034460.1"/>
    </source>
</evidence>
<name>A0ABU9C0V5_9BURK</name>